<dbReference type="OrthoDB" id="2885789at2"/>
<dbReference type="InterPro" id="IPR013321">
    <property type="entry name" value="Arc_rbn_hlx_hlx"/>
</dbReference>
<feature type="compositionally biased region" description="Polar residues" evidence="1">
    <location>
        <begin position="15"/>
        <end position="24"/>
    </location>
</feature>
<dbReference type="GO" id="GO:0006355">
    <property type="term" value="P:regulation of DNA-templated transcription"/>
    <property type="evidence" value="ECO:0007669"/>
    <property type="project" value="InterPro"/>
</dbReference>
<dbReference type="SUPFAM" id="SSF47598">
    <property type="entry name" value="Ribbon-helix-helix"/>
    <property type="match status" value="1"/>
</dbReference>
<proteinExistence type="predicted"/>
<gene>
    <name evidence="2" type="ORF">QY95_03404</name>
</gene>
<dbReference type="RefSeq" id="WP_039235845.1">
    <property type="nucleotide sequence ID" value="NZ_JWIQ02000023.1"/>
</dbReference>
<reference evidence="2" key="1">
    <citation type="submission" date="2015-02" db="EMBL/GenBank/DDBJ databases">
        <title>Genome Assembly of Bacillaceae bacterium MTCC 8252.</title>
        <authorList>
            <person name="Verma A."/>
            <person name="Khatri I."/>
            <person name="Mual P."/>
            <person name="Subramanian S."/>
            <person name="Krishnamurthi S."/>
        </authorList>
    </citation>
    <scope>NUCLEOTIDE SEQUENCE [LARGE SCALE GENOMIC DNA]</scope>
    <source>
        <strain evidence="2">MTCC 8252</strain>
    </source>
</reference>
<dbReference type="InterPro" id="IPR010985">
    <property type="entry name" value="Ribbon_hlx_hlx"/>
</dbReference>
<accession>A0A0F5HQG4</accession>
<dbReference type="Gene3D" id="1.10.1220.10">
    <property type="entry name" value="Met repressor-like"/>
    <property type="match status" value="1"/>
</dbReference>
<evidence type="ECO:0000313" key="3">
    <source>
        <dbReference type="Proteomes" id="UP000031563"/>
    </source>
</evidence>
<protein>
    <submittedName>
        <fullName evidence="2">Uncharacterized protein</fullName>
    </submittedName>
</protein>
<keyword evidence="3" id="KW-1185">Reference proteome</keyword>
<dbReference type="AlphaFoldDB" id="A0A0F5HQG4"/>
<organism evidence="2 3">
    <name type="scientific">Bacillus thermotolerans</name>
    <name type="common">Quasibacillus thermotolerans</name>
    <dbReference type="NCBI Taxonomy" id="1221996"/>
    <lineage>
        <taxon>Bacteria</taxon>
        <taxon>Bacillati</taxon>
        <taxon>Bacillota</taxon>
        <taxon>Bacilli</taxon>
        <taxon>Bacillales</taxon>
        <taxon>Bacillaceae</taxon>
        <taxon>Bacillus</taxon>
    </lineage>
</organism>
<dbReference type="STRING" id="1221996.QY95_03404"/>
<dbReference type="EMBL" id="JWIR02000071">
    <property type="protein sequence ID" value="KKB35551.1"/>
    <property type="molecule type" value="Genomic_DNA"/>
</dbReference>
<name>A0A0F5HQG4_BACTR</name>
<feature type="region of interest" description="Disordered" evidence="1">
    <location>
        <begin position="1"/>
        <end position="51"/>
    </location>
</feature>
<evidence type="ECO:0000313" key="2">
    <source>
        <dbReference type="EMBL" id="KKB35551.1"/>
    </source>
</evidence>
<feature type="compositionally biased region" description="Basic and acidic residues" evidence="1">
    <location>
        <begin position="35"/>
        <end position="51"/>
    </location>
</feature>
<sequence>MSKVNDIKNRKRQQKTISPTQALAQSFEENNITSNEEKKKTTNEENKPKRRRVSFDLRADLHKELKMQATIQEKKIYMLIEEALEKYLEEVKK</sequence>
<evidence type="ECO:0000256" key="1">
    <source>
        <dbReference type="SAM" id="MobiDB-lite"/>
    </source>
</evidence>
<comment type="caution">
    <text evidence="2">The sequence shown here is derived from an EMBL/GenBank/DDBJ whole genome shotgun (WGS) entry which is preliminary data.</text>
</comment>
<dbReference type="Proteomes" id="UP000031563">
    <property type="component" value="Unassembled WGS sequence"/>
</dbReference>
<accession>A0A0F5HSU6</accession>